<keyword evidence="1" id="KW-0812">Transmembrane</keyword>
<evidence type="ECO:0000256" key="1">
    <source>
        <dbReference type="SAM" id="Phobius"/>
    </source>
</evidence>
<organism evidence="2 3">
    <name type="scientific">Anaerotignum neopropionicum</name>
    <dbReference type="NCBI Taxonomy" id="36847"/>
    <lineage>
        <taxon>Bacteria</taxon>
        <taxon>Bacillati</taxon>
        <taxon>Bacillota</taxon>
        <taxon>Clostridia</taxon>
        <taxon>Lachnospirales</taxon>
        <taxon>Anaerotignaceae</taxon>
        <taxon>Anaerotignum</taxon>
    </lineage>
</organism>
<name>A0A136WEK4_9FIRM</name>
<keyword evidence="3" id="KW-1185">Reference proteome</keyword>
<dbReference type="STRING" id="36847.CLNEO_15000"/>
<sequence>MSNVQNTADIDKRFYEEYTVKMIKRGRLTTLLAALLTFIPALYLWLALGFKPSWSVIGQGWAIIVSSYLIIYFVEPLGFYPVMGLSGIYIGYLAGNIPSVRLPAMISAQVATGCEAGTKKGELVGTIAIGMSVFVNLAFVTFAAITGVAILNVLPPFIVSAFNYTLPAILGGVIAQYFKKNKIFVPLILTICVVLQKAPLPSVAKFPSAILLSFVLGYFIYKSNKK</sequence>
<dbReference type="RefSeq" id="WP_066086848.1">
    <property type="nucleotide sequence ID" value="NZ_LRVM01000004.1"/>
</dbReference>
<dbReference type="EMBL" id="LRVM01000004">
    <property type="protein sequence ID" value="KXL52958.1"/>
    <property type="molecule type" value="Genomic_DNA"/>
</dbReference>
<dbReference type="AlphaFoldDB" id="A0A136WEK4"/>
<accession>A0A136WEK4</accession>
<dbReference type="OrthoDB" id="2052735at2"/>
<feature type="transmembrane region" description="Helical" evidence="1">
    <location>
        <begin position="127"/>
        <end position="151"/>
    </location>
</feature>
<proteinExistence type="predicted"/>
<evidence type="ECO:0000313" key="3">
    <source>
        <dbReference type="Proteomes" id="UP000070539"/>
    </source>
</evidence>
<reference evidence="2 3" key="1">
    <citation type="submission" date="2016-01" db="EMBL/GenBank/DDBJ databases">
        <title>Genome sequence of Clostridium neopropionicum X4, DSM-3847.</title>
        <authorList>
            <person name="Poehlein A."/>
            <person name="Beck M.H."/>
            <person name="Bengelsdorf F.R."/>
            <person name="Daniel R."/>
            <person name="Duerre P."/>
        </authorList>
    </citation>
    <scope>NUCLEOTIDE SEQUENCE [LARGE SCALE GENOMIC DNA]</scope>
    <source>
        <strain evidence="2 3">DSM-3847</strain>
    </source>
</reference>
<keyword evidence="1" id="KW-0472">Membrane</keyword>
<evidence type="ECO:0008006" key="4">
    <source>
        <dbReference type="Google" id="ProtNLM"/>
    </source>
</evidence>
<dbReference type="PATRIC" id="fig|36847.3.peg.1747"/>
<evidence type="ECO:0000313" key="2">
    <source>
        <dbReference type="EMBL" id="KXL52958.1"/>
    </source>
</evidence>
<keyword evidence="1" id="KW-1133">Transmembrane helix</keyword>
<comment type="caution">
    <text evidence="2">The sequence shown here is derived from an EMBL/GenBank/DDBJ whole genome shotgun (WGS) entry which is preliminary data.</text>
</comment>
<gene>
    <name evidence="2" type="ORF">CLNEO_15000</name>
</gene>
<feature type="transmembrane region" description="Helical" evidence="1">
    <location>
        <begin position="54"/>
        <end position="74"/>
    </location>
</feature>
<protein>
    <recommendedName>
        <fullName evidence="4">Small-conductance mechanosensitive channel</fullName>
    </recommendedName>
</protein>
<dbReference type="Proteomes" id="UP000070539">
    <property type="component" value="Unassembled WGS sequence"/>
</dbReference>
<feature type="transmembrane region" description="Helical" evidence="1">
    <location>
        <begin position="28"/>
        <end position="48"/>
    </location>
</feature>
<feature type="transmembrane region" description="Helical" evidence="1">
    <location>
        <begin position="157"/>
        <end position="178"/>
    </location>
</feature>
<feature type="transmembrane region" description="Helical" evidence="1">
    <location>
        <begin position="206"/>
        <end position="221"/>
    </location>
</feature>